<keyword evidence="2" id="KW-0001">2Fe-2S</keyword>
<dbReference type="GO" id="GO:0051537">
    <property type="term" value="F:2 iron, 2 sulfur cluster binding"/>
    <property type="evidence" value="ECO:0007669"/>
    <property type="project" value="UniProtKB-KW"/>
</dbReference>
<dbReference type="Gene3D" id="2.102.10.10">
    <property type="entry name" value="Rieske [2Fe-2S] iron-sulphur domain"/>
    <property type="match status" value="1"/>
</dbReference>
<keyword evidence="11" id="KW-1185">Reference proteome</keyword>
<proteinExistence type="inferred from homology"/>
<dbReference type="RefSeq" id="WP_053572535.1">
    <property type="nucleotide sequence ID" value="NZ_FCNY02000010.1"/>
</dbReference>
<evidence type="ECO:0000256" key="1">
    <source>
        <dbReference type="ARBA" id="ARBA00008751"/>
    </source>
</evidence>
<evidence type="ECO:0000256" key="3">
    <source>
        <dbReference type="ARBA" id="ARBA00022723"/>
    </source>
</evidence>
<dbReference type="Pfam" id="PF00355">
    <property type="entry name" value="Rieske"/>
    <property type="match status" value="1"/>
</dbReference>
<evidence type="ECO:0000259" key="9">
    <source>
        <dbReference type="PROSITE" id="PS51296"/>
    </source>
</evidence>
<dbReference type="PROSITE" id="PS51296">
    <property type="entry name" value="RIESKE"/>
    <property type="match status" value="1"/>
</dbReference>
<keyword evidence="6" id="KW-0408">Iron</keyword>
<keyword evidence="7" id="KW-0411">Iron-sulfur</keyword>
<dbReference type="PRINTS" id="PR00090">
    <property type="entry name" value="RNGDIOXGNASE"/>
</dbReference>
<dbReference type="Pfam" id="PF00848">
    <property type="entry name" value="Ring_hydroxyl_A"/>
    <property type="match status" value="1"/>
</dbReference>
<dbReference type="GO" id="GO:0051213">
    <property type="term" value="F:dioxygenase activity"/>
    <property type="evidence" value="ECO:0007669"/>
    <property type="project" value="UniProtKB-KW"/>
</dbReference>
<keyword evidence="4" id="KW-0223">Dioxygenase</keyword>
<gene>
    <name evidence="10" type="ORF">AWB70_04293</name>
</gene>
<keyword evidence="8" id="KW-0520">NAD</keyword>
<dbReference type="GO" id="GO:0005506">
    <property type="term" value="F:iron ion binding"/>
    <property type="evidence" value="ECO:0007669"/>
    <property type="project" value="InterPro"/>
</dbReference>
<dbReference type="PROSITE" id="PS00570">
    <property type="entry name" value="RING_HYDROXYL_ALPHA"/>
    <property type="match status" value="1"/>
</dbReference>
<evidence type="ECO:0000256" key="4">
    <source>
        <dbReference type="ARBA" id="ARBA00022964"/>
    </source>
</evidence>
<dbReference type="InterPro" id="IPR015881">
    <property type="entry name" value="ARHD_Rieske_2Fe_2S"/>
</dbReference>
<evidence type="ECO:0000256" key="8">
    <source>
        <dbReference type="ARBA" id="ARBA00023027"/>
    </source>
</evidence>
<evidence type="ECO:0000256" key="2">
    <source>
        <dbReference type="ARBA" id="ARBA00022714"/>
    </source>
</evidence>
<dbReference type="PANTHER" id="PTHR43756">
    <property type="entry name" value="CHOLINE MONOOXYGENASE, CHLOROPLASTIC"/>
    <property type="match status" value="1"/>
</dbReference>
<keyword evidence="5" id="KW-0560">Oxidoreductase</keyword>
<evidence type="ECO:0000256" key="5">
    <source>
        <dbReference type="ARBA" id="ARBA00023002"/>
    </source>
</evidence>
<evidence type="ECO:0000313" key="10">
    <source>
        <dbReference type="EMBL" id="SAL52089.1"/>
    </source>
</evidence>
<evidence type="ECO:0000313" key="11">
    <source>
        <dbReference type="Proteomes" id="UP000054740"/>
    </source>
</evidence>
<dbReference type="InterPro" id="IPR015879">
    <property type="entry name" value="Ring_hydroxy_dOase_asu_C_dom"/>
</dbReference>
<dbReference type="AlphaFoldDB" id="A0A158I752"/>
<dbReference type="PANTHER" id="PTHR43756:SF1">
    <property type="entry name" value="3-PHENYLPROPIONATE_CINNAMIC ACID DIOXYGENASE SUBUNIT ALPHA"/>
    <property type="match status" value="1"/>
</dbReference>
<evidence type="ECO:0000256" key="7">
    <source>
        <dbReference type="ARBA" id="ARBA00023014"/>
    </source>
</evidence>
<dbReference type="Gene3D" id="3.90.380.10">
    <property type="entry name" value="Naphthalene 1,2-dioxygenase Alpha Subunit, Chain A, domain 1"/>
    <property type="match status" value="1"/>
</dbReference>
<dbReference type="InterPro" id="IPR001663">
    <property type="entry name" value="Rng_hydr_dOase-A"/>
</dbReference>
<dbReference type="Proteomes" id="UP000054740">
    <property type="component" value="Unassembled WGS sequence"/>
</dbReference>
<sequence>MEQGCTHFEGGSAGSPVRFVRNAQSVVAATLRQLVQPGRVHSAVYTSPDIFEAEIERIFHGSWLYVGHASEVPQKGDYRVRRLGRQPVIMVRGHDDVVRVLMNRCRHRGAAVCEQEAGREKFFRCWFHGWTYDNTGKLINVTDPAGYGDDFRMEEYSLTSAPRVEIYRDFVFASLSPKVGSLAEYLGPAAQMIDLLVDASPTRRIKLSAGVHKTVYNGNWKMVGMDGYHPHYVHASVVSMWQRQADSGIGATHRADPFDGKAKTYTRDLGHGHAMLDMREHRVEHYADYETYLKGVQGGAEYIEALAARDGAEQSKLLVAIAGDPHIGVFPNMQIINNQVRIMVPLEPGRTEVLMFPVLFDGVDDAINTMRLRQHESFYGPAGAGSPDDAEIFERAQRGMNAQVNPWIDISRGMTREQAHPDGTITGHISDEVPQRGQMRYWLELMTEGAELE</sequence>
<protein>
    <submittedName>
        <fullName evidence="10">Rieske (2Fe-2S) domain-containing protein</fullName>
    </submittedName>
</protein>
<name>A0A158I752_CABCO</name>
<dbReference type="InterPro" id="IPR017941">
    <property type="entry name" value="Rieske_2Fe-2S"/>
</dbReference>
<dbReference type="EMBL" id="FCNY02000010">
    <property type="protein sequence ID" value="SAL52089.1"/>
    <property type="molecule type" value="Genomic_DNA"/>
</dbReference>
<dbReference type="CDD" id="cd03469">
    <property type="entry name" value="Rieske_RO_Alpha_N"/>
    <property type="match status" value="1"/>
</dbReference>
<feature type="domain" description="Rieske" evidence="9">
    <location>
        <begin position="63"/>
        <end position="173"/>
    </location>
</feature>
<organism evidence="10 11">
    <name type="scientific">Caballeronia cordobensis</name>
    <name type="common">Burkholderia cordobensis</name>
    <dbReference type="NCBI Taxonomy" id="1353886"/>
    <lineage>
        <taxon>Bacteria</taxon>
        <taxon>Pseudomonadati</taxon>
        <taxon>Pseudomonadota</taxon>
        <taxon>Betaproteobacteria</taxon>
        <taxon>Burkholderiales</taxon>
        <taxon>Burkholderiaceae</taxon>
        <taxon>Caballeronia</taxon>
    </lineage>
</organism>
<evidence type="ECO:0000256" key="6">
    <source>
        <dbReference type="ARBA" id="ARBA00023004"/>
    </source>
</evidence>
<accession>A0A158I752</accession>
<dbReference type="SUPFAM" id="SSF55961">
    <property type="entry name" value="Bet v1-like"/>
    <property type="match status" value="1"/>
</dbReference>
<keyword evidence="3" id="KW-0479">Metal-binding</keyword>
<dbReference type="InterPro" id="IPR036922">
    <property type="entry name" value="Rieske_2Fe-2S_sf"/>
</dbReference>
<comment type="similarity">
    <text evidence="1">Belongs to the bacterial ring-hydroxylating dioxygenase alpha subunit family.</text>
</comment>
<dbReference type="SUPFAM" id="SSF50022">
    <property type="entry name" value="ISP domain"/>
    <property type="match status" value="1"/>
</dbReference>
<reference evidence="11" key="1">
    <citation type="submission" date="2016-01" db="EMBL/GenBank/DDBJ databases">
        <authorList>
            <person name="Peeters C."/>
        </authorList>
    </citation>
    <scope>NUCLEOTIDE SEQUENCE [LARGE SCALE GENOMIC DNA]</scope>
</reference>